<evidence type="ECO:0000313" key="2">
    <source>
        <dbReference type="EMBL" id="KAK1430769.1"/>
    </source>
</evidence>
<organism evidence="2 3">
    <name type="scientific">Tagetes erecta</name>
    <name type="common">African marigold</name>
    <dbReference type="NCBI Taxonomy" id="13708"/>
    <lineage>
        <taxon>Eukaryota</taxon>
        <taxon>Viridiplantae</taxon>
        <taxon>Streptophyta</taxon>
        <taxon>Embryophyta</taxon>
        <taxon>Tracheophyta</taxon>
        <taxon>Spermatophyta</taxon>
        <taxon>Magnoliopsida</taxon>
        <taxon>eudicotyledons</taxon>
        <taxon>Gunneridae</taxon>
        <taxon>Pentapetalae</taxon>
        <taxon>asterids</taxon>
        <taxon>campanulids</taxon>
        <taxon>Asterales</taxon>
        <taxon>Asteraceae</taxon>
        <taxon>Asteroideae</taxon>
        <taxon>Heliantheae alliance</taxon>
        <taxon>Tageteae</taxon>
        <taxon>Tagetes</taxon>
    </lineage>
</organism>
<comment type="caution">
    <text evidence="2">The sequence shown here is derived from an EMBL/GenBank/DDBJ whole genome shotgun (WGS) entry which is preliminary data.</text>
</comment>
<evidence type="ECO:0000256" key="1">
    <source>
        <dbReference type="SAM" id="Phobius"/>
    </source>
</evidence>
<protein>
    <submittedName>
        <fullName evidence="2">Uncharacterized protein</fullName>
    </submittedName>
</protein>
<feature type="transmembrane region" description="Helical" evidence="1">
    <location>
        <begin position="33"/>
        <end position="55"/>
    </location>
</feature>
<dbReference type="Proteomes" id="UP001229421">
    <property type="component" value="Unassembled WGS sequence"/>
</dbReference>
<sequence>MSPNAVAEGKRNPNVGHRYGQSLPLVPATTFPLSLSLIITIHTFSSSSIALIQIAQSQIHNKIRLLSLAA</sequence>
<gene>
    <name evidence="2" type="ORF">QVD17_13763</name>
</gene>
<keyword evidence="1" id="KW-0812">Transmembrane</keyword>
<evidence type="ECO:0000313" key="3">
    <source>
        <dbReference type="Proteomes" id="UP001229421"/>
    </source>
</evidence>
<keyword evidence="1" id="KW-0472">Membrane</keyword>
<reference evidence="2" key="1">
    <citation type="journal article" date="2023" name="bioRxiv">
        <title>Improved chromosome-level genome assembly for marigold (Tagetes erecta).</title>
        <authorList>
            <person name="Jiang F."/>
            <person name="Yuan L."/>
            <person name="Wang S."/>
            <person name="Wang H."/>
            <person name="Xu D."/>
            <person name="Wang A."/>
            <person name="Fan W."/>
        </authorList>
    </citation>
    <scope>NUCLEOTIDE SEQUENCE</scope>
    <source>
        <strain evidence="2">WSJ</strain>
        <tissue evidence="2">Leaf</tissue>
    </source>
</reference>
<dbReference type="AlphaFoldDB" id="A0AAD8KW68"/>
<dbReference type="EMBL" id="JAUHHV010000003">
    <property type="protein sequence ID" value="KAK1430769.1"/>
    <property type="molecule type" value="Genomic_DNA"/>
</dbReference>
<accession>A0AAD8KW68</accession>
<keyword evidence="3" id="KW-1185">Reference proteome</keyword>
<name>A0AAD8KW68_TARER</name>
<proteinExistence type="predicted"/>
<keyword evidence="1" id="KW-1133">Transmembrane helix</keyword>